<evidence type="ECO:0000313" key="2">
    <source>
        <dbReference type="Proteomes" id="UP000516437"/>
    </source>
</evidence>
<dbReference type="PANTHER" id="PTHR12480:SF21">
    <property type="entry name" value="JMJC DOMAIN-CONTAINING PROTEIN 8"/>
    <property type="match status" value="1"/>
</dbReference>
<evidence type="ECO:0000313" key="1">
    <source>
        <dbReference type="EMBL" id="KAB1222881.1"/>
    </source>
</evidence>
<dbReference type="GO" id="GO:0005634">
    <property type="term" value="C:nucleus"/>
    <property type="evidence" value="ECO:0007669"/>
    <property type="project" value="TreeGrafter"/>
</dbReference>
<reference evidence="1 2" key="1">
    <citation type="journal article" date="2019" name="Plant Biotechnol. J.">
        <title>The red bayberry genome and genetic basis of sex determination.</title>
        <authorList>
            <person name="Jia H.M."/>
            <person name="Jia H.J."/>
            <person name="Cai Q.L."/>
            <person name="Wang Y."/>
            <person name="Zhao H.B."/>
            <person name="Yang W.F."/>
            <person name="Wang G.Y."/>
            <person name="Li Y.H."/>
            <person name="Zhan D.L."/>
            <person name="Shen Y.T."/>
            <person name="Niu Q.F."/>
            <person name="Chang L."/>
            <person name="Qiu J."/>
            <person name="Zhao L."/>
            <person name="Xie H.B."/>
            <person name="Fu W.Y."/>
            <person name="Jin J."/>
            <person name="Li X.W."/>
            <person name="Jiao Y."/>
            <person name="Zhou C.C."/>
            <person name="Tu T."/>
            <person name="Chai C.Y."/>
            <person name="Gao J.L."/>
            <person name="Fan L.J."/>
            <person name="van de Weg E."/>
            <person name="Wang J.Y."/>
            <person name="Gao Z.S."/>
        </authorList>
    </citation>
    <scope>NUCLEOTIDE SEQUENCE [LARGE SCALE GENOMIC DNA]</scope>
    <source>
        <tissue evidence="1">Leaves</tissue>
    </source>
</reference>
<accession>A0A6A1WCI0</accession>
<dbReference type="Gene3D" id="2.60.120.650">
    <property type="entry name" value="Cupin"/>
    <property type="match status" value="1"/>
</dbReference>
<dbReference type="InterPro" id="IPR050910">
    <property type="entry name" value="JMJD6_ArgDemeth/LysHydrox"/>
</dbReference>
<dbReference type="EMBL" id="RXIC02000020">
    <property type="protein sequence ID" value="KAB1222881.1"/>
    <property type="molecule type" value="Genomic_DNA"/>
</dbReference>
<dbReference type="GO" id="GO:0000987">
    <property type="term" value="F:cis-regulatory region sequence-specific DNA binding"/>
    <property type="evidence" value="ECO:0007669"/>
    <property type="project" value="TreeGrafter"/>
</dbReference>
<dbReference type="AlphaFoldDB" id="A0A6A1WCI0"/>
<dbReference type="Proteomes" id="UP000516437">
    <property type="component" value="Chromosome 2"/>
</dbReference>
<comment type="caution">
    <text evidence="1">The sequence shown here is derived from an EMBL/GenBank/DDBJ whole genome shotgun (WGS) entry which is preliminary data.</text>
</comment>
<gene>
    <name evidence="1" type="ORF">CJ030_MR2G013629</name>
</gene>
<proteinExistence type="predicted"/>
<organism evidence="1 2">
    <name type="scientific">Morella rubra</name>
    <name type="common">Chinese bayberry</name>
    <dbReference type="NCBI Taxonomy" id="262757"/>
    <lineage>
        <taxon>Eukaryota</taxon>
        <taxon>Viridiplantae</taxon>
        <taxon>Streptophyta</taxon>
        <taxon>Embryophyta</taxon>
        <taxon>Tracheophyta</taxon>
        <taxon>Spermatophyta</taxon>
        <taxon>Magnoliopsida</taxon>
        <taxon>eudicotyledons</taxon>
        <taxon>Gunneridae</taxon>
        <taxon>Pentapetalae</taxon>
        <taxon>rosids</taxon>
        <taxon>fabids</taxon>
        <taxon>Fagales</taxon>
        <taxon>Myricaceae</taxon>
        <taxon>Morella</taxon>
    </lineage>
</organism>
<protein>
    <submittedName>
        <fullName evidence="1">Uncharacterized protein</fullName>
    </submittedName>
</protein>
<keyword evidence="2" id="KW-1185">Reference proteome</keyword>
<dbReference type="OrthoDB" id="424465at2759"/>
<name>A0A6A1WCI0_9ROSI</name>
<sequence>MDYNGLAGSGSSFHIDPNSTSAWNAVIKGSRIGSCFLLMSFLLGCIKAQGAEVACPVSIIEWFMNFYGASKSGRKNLLSASVRLGRRNLLNVLDFLKRPNANALVSGTRDRANLYDKFKNAIETTLPPGTIDQLVLEAEEKKAQEKKLSFWDSVTDSKSKHLSGLSTTWELGALGQPRGCSQVNHAQALLMLYYRDMQLEKTRPMLYLLYPVALPKPTVPYNLPNLVNFCTQIEYEALKPMVRLSRMQAFQGFLQLLPFIFLTQPQWARRA</sequence>
<dbReference type="PANTHER" id="PTHR12480">
    <property type="entry name" value="ARGININE DEMETHYLASE AND LYSYL-HYDROXYLASE JMJD"/>
    <property type="match status" value="1"/>
</dbReference>